<proteinExistence type="predicted"/>
<dbReference type="EMBL" id="GL379794">
    <property type="protein sequence ID" value="EGT58085.1"/>
    <property type="molecule type" value="Genomic_DNA"/>
</dbReference>
<dbReference type="FunCoup" id="G0MGS7">
    <property type="interactions" value="61"/>
</dbReference>
<feature type="transmembrane region" description="Helical" evidence="1">
    <location>
        <begin position="104"/>
        <end position="121"/>
    </location>
</feature>
<gene>
    <name evidence="2" type="ORF">CAEBREN_25129</name>
</gene>
<keyword evidence="1" id="KW-0812">Transmembrane</keyword>
<name>G0MGS7_CAEBE</name>
<feature type="transmembrane region" description="Helical" evidence="1">
    <location>
        <begin position="164"/>
        <end position="182"/>
    </location>
</feature>
<dbReference type="eggNOG" id="ENOG502SST0">
    <property type="taxonomic scope" value="Eukaryota"/>
</dbReference>
<dbReference type="InParanoid" id="G0MGS7"/>
<protein>
    <submittedName>
        <fullName evidence="2">Uncharacterized protein</fullName>
    </submittedName>
</protein>
<evidence type="ECO:0000313" key="2">
    <source>
        <dbReference type="EMBL" id="EGT58085.1"/>
    </source>
</evidence>
<keyword evidence="3" id="KW-1185">Reference proteome</keyword>
<reference evidence="3" key="1">
    <citation type="submission" date="2011-07" db="EMBL/GenBank/DDBJ databases">
        <authorList>
            <consortium name="Caenorhabditis brenneri Sequencing and Analysis Consortium"/>
            <person name="Wilson R.K."/>
        </authorList>
    </citation>
    <scope>NUCLEOTIDE SEQUENCE [LARGE SCALE GENOMIC DNA]</scope>
    <source>
        <strain evidence="3">PB2801</strain>
    </source>
</reference>
<sequence length="216" mass="24703">MPSKRRGGEPVMHFQNQDGFNPNDSVYKACCCHSKTFTIFIGIFEIFTICFLLVAVLPDVTTRICDKLNNGTEIERDFDDITLENLRNVTYVSVFLCNNNITCLIWAIIQVMSVIAMFYGIKTIRYWFFLPHFIFRIVCLIIICLIETWIVIRITGVHEEPAPYITTIIVLAVVGLCALYATKRRLPALRSTNHEAYMVNENHPPGPGNPNETNNH</sequence>
<dbReference type="AlphaFoldDB" id="G0MGS7"/>
<dbReference type="Proteomes" id="UP000008068">
    <property type="component" value="Unassembled WGS sequence"/>
</dbReference>
<feature type="transmembrane region" description="Helical" evidence="1">
    <location>
        <begin position="133"/>
        <end position="152"/>
    </location>
</feature>
<evidence type="ECO:0000256" key="1">
    <source>
        <dbReference type="SAM" id="Phobius"/>
    </source>
</evidence>
<accession>G0MGS7</accession>
<keyword evidence="1" id="KW-0472">Membrane</keyword>
<keyword evidence="1" id="KW-1133">Transmembrane helix</keyword>
<organism evidence="3">
    <name type="scientific">Caenorhabditis brenneri</name>
    <name type="common">Nematode worm</name>
    <dbReference type="NCBI Taxonomy" id="135651"/>
    <lineage>
        <taxon>Eukaryota</taxon>
        <taxon>Metazoa</taxon>
        <taxon>Ecdysozoa</taxon>
        <taxon>Nematoda</taxon>
        <taxon>Chromadorea</taxon>
        <taxon>Rhabditida</taxon>
        <taxon>Rhabditina</taxon>
        <taxon>Rhabditomorpha</taxon>
        <taxon>Rhabditoidea</taxon>
        <taxon>Rhabditidae</taxon>
        <taxon>Peloderinae</taxon>
        <taxon>Caenorhabditis</taxon>
    </lineage>
</organism>
<dbReference type="OrthoDB" id="5818301at2759"/>
<dbReference type="HOGENOM" id="CLU_081080_0_0_1"/>
<evidence type="ECO:0000313" key="3">
    <source>
        <dbReference type="Proteomes" id="UP000008068"/>
    </source>
</evidence>
<feature type="transmembrane region" description="Helical" evidence="1">
    <location>
        <begin position="37"/>
        <end position="57"/>
    </location>
</feature>